<evidence type="ECO:0000313" key="1">
    <source>
        <dbReference type="EMBL" id="KAH8080301.1"/>
    </source>
</evidence>
<accession>A0A8K0XKH2</accession>
<name>A0A8K0XKH2_9AGAR</name>
<dbReference type="OrthoDB" id="2690684at2759"/>
<dbReference type="AlphaFoldDB" id="A0A8K0XKH2"/>
<dbReference type="EMBL" id="JAEVFJ010000054">
    <property type="protein sequence ID" value="KAH8080301.1"/>
    <property type="molecule type" value="Genomic_DNA"/>
</dbReference>
<reference evidence="1" key="1">
    <citation type="journal article" date="2021" name="New Phytol.">
        <title>Evolutionary innovations through gain and loss of genes in the ectomycorrhizal Boletales.</title>
        <authorList>
            <person name="Wu G."/>
            <person name="Miyauchi S."/>
            <person name="Morin E."/>
            <person name="Kuo A."/>
            <person name="Drula E."/>
            <person name="Varga T."/>
            <person name="Kohler A."/>
            <person name="Feng B."/>
            <person name="Cao Y."/>
            <person name="Lipzen A."/>
            <person name="Daum C."/>
            <person name="Hundley H."/>
            <person name="Pangilinan J."/>
            <person name="Johnson J."/>
            <person name="Barry K."/>
            <person name="LaButti K."/>
            <person name="Ng V."/>
            <person name="Ahrendt S."/>
            <person name="Min B."/>
            <person name="Choi I.G."/>
            <person name="Park H."/>
            <person name="Plett J.M."/>
            <person name="Magnuson J."/>
            <person name="Spatafora J.W."/>
            <person name="Nagy L.G."/>
            <person name="Henrissat B."/>
            <person name="Grigoriev I.V."/>
            <person name="Yang Z.L."/>
            <person name="Xu J."/>
            <person name="Martin F.M."/>
        </authorList>
    </citation>
    <scope>NUCLEOTIDE SEQUENCE</scope>
    <source>
        <strain evidence="1">KKN 215</strain>
    </source>
</reference>
<comment type="caution">
    <text evidence="1">The sequence shown here is derived from an EMBL/GenBank/DDBJ whole genome shotgun (WGS) entry which is preliminary data.</text>
</comment>
<gene>
    <name evidence="1" type="ORF">BXZ70DRAFT_910996</name>
</gene>
<proteinExistence type="predicted"/>
<keyword evidence="2" id="KW-1185">Reference proteome</keyword>
<organism evidence="1 2">
    <name type="scientific">Cristinia sonorae</name>
    <dbReference type="NCBI Taxonomy" id="1940300"/>
    <lineage>
        <taxon>Eukaryota</taxon>
        <taxon>Fungi</taxon>
        <taxon>Dikarya</taxon>
        <taxon>Basidiomycota</taxon>
        <taxon>Agaricomycotina</taxon>
        <taxon>Agaricomycetes</taxon>
        <taxon>Agaricomycetidae</taxon>
        <taxon>Agaricales</taxon>
        <taxon>Pleurotineae</taxon>
        <taxon>Stephanosporaceae</taxon>
        <taxon>Cristinia</taxon>
    </lineage>
</organism>
<evidence type="ECO:0000313" key="2">
    <source>
        <dbReference type="Proteomes" id="UP000813824"/>
    </source>
</evidence>
<dbReference type="Proteomes" id="UP000813824">
    <property type="component" value="Unassembled WGS sequence"/>
</dbReference>
<sequence>MITNTERGTDCLQRLFQALTHHFSVSSYARVELRLVWSLIKAYELGAKESPYTLNKAQQTALKALYQDLEKNPDSAACLQHLNTLLRSPFWDPKPQGSAYRSWFLIPPMPVKIQHNMHLCFLGILQGFDKASSADYELNLGEISMQPFATIHQWIHEMSVEVKDLLHPSIARWEGEVTELGKGICFDATNSTFDNWESQAFMTLLAGALGVTVQSTAQERVVCPIELFAIFNHLIPSEHHQMFVPGGGFEGMGVCEFRHFTIAIQRQKLQVVYNKDQGAQTLMQTAGCEYI</sequence>
<protein>
    <submittedName>
        <fullName evidence="1">Uncharacterized protein</fullName>
    </submittedName>
</protein>